<evidence type="ECO:0000313" key="2">
    <source>
        <dbReference type="Proteomes" id="UP001206128"/>
    </source>
</evidence>
<name>A0AAE3KHL3_9PSEU</name>
<evidence type="ECO:0000313" key="1">
    <source>
        <dbReference type="EMBL" id="MCP2166549.1"/>
    </source>
</evidence>
<accession>A0AAE3KHL3</accession>
<keyword evidence="2" id="KW-1185">Reference proteome</keyword>
<proteinExistence type="predicted"/>
<reference evidence="1" key="1">
    <citation type="submission" date="2022-06" db="EMBL/GenBank/DDBJ databases">
        <title>Genomic Encyclopedia of Archaeal and Bacterial Type Strains, Phase II (KMG-II): from individual species to whole genera.</title>
        <authorList>
            <person name="Goeker M."/>
        </authorList>
    </citation>
    <scope>NUCLEOTIDE SEQUENCE</scope>
    <source>
        <strain evidence="1">DSM 43935</strain>
    </source>
</reference>
<dbReference type="Gene3D" id="3.90.930.60">
    <property type="match status" value="1"/>
</dbReference>
<dbReference type="AlphaFoldDB" id="A0AAE3KHL3"/>
<gene>
    <name evidence="1" type="ORF">LX83_003417</name>
</gene>
<sequence>MYPRLKQDVRYVPCAHGVYLHSDRATVTIPGTQAFAWLDRLAPYLTGAHRLDELVAPLTPDKRDTVERLVRLLHRHGFVVDARSDRAHTLSRHEQRCYADQIAFIRYARDSAEHRFQCYRQAKVLLLGGGPVLVALLRAGLNSGWRHVRVRPGTAADAALLSQTADHGRHDPQQQVIVHFEPSDPGQDDSVLADEIAAADLVLQVCVGEASELIAVAECCASASTPLGQLLVTRTEAWFSPVGPADLALSGWRRLDGMGLSATATAAPSGSDPEPGDRLTGPVPSVLANRLALAQFRHLTGLPELPRPAGPAAPPTLVRVDLSTVDSSAHRVLPHPGTTTAKPVEAAQAQERFAALAGGQPLTPQQLLARAAVAVDARTGLFGDLDEEDFTQFPLAVCRTTLSDPFGLLPAWAPAPAVFGHGVGRDSARLAAVLAAFAGYGSLSVDRRRLTPTVDGPVVWGLDLVTGAVRAVPARLAFPVLTGCRVPYRPPTGAAAGLSWSDALVDGLRQHCVDLLVHRLAAAGAAEGPPLDPTLFPLCGTAVGPPPRLLEALGEPVSARDLTGVLGVPACALRIGRHAVVAAAPTSAQARSDALRQALLAWQSTVEGQPDCAPATVPVAWLTSAGEGGAPASCLPVDPGLPDWSRMATALCADGWTPVAVPLDHDPQATRLLPYLVQVVLLHD</sequence>
<comment type="caution">
    <text evidence="1">The sequence shown here is derived from an EMBL/GenBank/DDBJ whole genome shotgun (WGS) entry which is preliminary data.</text>
</comment>
<dbReference type="EMBL" id="JAMTCK010000007">
    <property type="protein sequence ID" value="MCP2166549.1"/>
    <property type="molecule type" value="Genomic_DNA"/>
</dbReference>
<organism evidence="1 2">
    <name type="scientific">Goodfellowiella coeruleoviolacea</name>
    <dbReference type="NCBI Taxonomy" id="334858"/>
    <lineage>
        <taxon>Bacteria</taxon>
        <taxon>Bacillati</taxon>
        <taxon>Actinomycetota</taxon>
        <taxon>Actinomycetes</taxon>
        <taxon>Pseudonocardiales</taxon>
        <taxon>Pseudonocardiaceae</taxon>
        <taxon>Goodfellowiella</taxon>
    </lineage>
</organism>
<dbReference type="Proteomes" id="UP001206128">
    <property type="component" value="Unassembled WGS sequence"/>
</dbReference>
<protein>
    <recommendedName>
        <fullName evidence="3">Thiazole-containing bacteriocin maturation protein</fullName>
    </recommendedName>
</protein>
<evidence type="ECO:0008006" key="3">
    <source>
        <dbReference type="Google" id="ProtNLM"/>
    </source>
</evidence>